<sequence>MQSGSDRRGPRFHSAIYRTEYLLLMAGGADPAERGRDMPGSHDADFSEDQGLALIHYCPKCEDRKVMSLETIRPAMFGKRAIIGYRCDTCATRRVDVVAPHALGDAAERVVHRLSDRHDLAKAL</sequence>
<dbReference type="KEGG" id="rpe:RPE_2834"/>
<dbReference type="HOGENOM" id="CLU_2002125_0_0_5"/>
<dbReference type="EMBL" id="CP000463">
    <property type="protein sequence ID" value="ABJ06771.1"/>
    <property type="molecule type" value="Genomic_DNA"/>
</dbReference>
<protein>
    <submittedName>
        <fullName evidence="1">Uncharacterized protein</fullName>
    </submittedName>
</protein>
<organism evidence="1">
    <name type="scientific">Rhodopseudomonas palustris (strain BisA53)</name>
    <dbReference type="NCBI Taxonomy" id="316055"/>
    <lineage>
        <taxon>Bacteria</taxon>
        <taxon>Pseudomonadati</taxon>
        <taxon>Pseudomonadota</taxon>
        <taxon>Alphaproteobacteria</taxon>
        <taxon>Hyphomicrobiales</taxon>
        <taxon>Nitrobacteraceae</taxon>
        <taxon>Rhodopseudomonas</taxon>
    </lineage>
</organism>
<reference evidence="1" key="1">
    <citation type="submission" date="2006-09" db="EMBL/GenBank/DDBJ databases">
        <title>Complete sequence of Rhodopseudomonas palustris BisA53.</title>
        <authorList>
            <consortium name="US DOE Joint Genome Institute"/>
            <person name="Copeland A."/>
            <person name="Lucas S."/>
            <person name="Lapidus A."/>
            <person name="Barry K."/>
            <person name="Detter J.C."/>
            <person name="Glavina del Rio T."/>
            <person name="Hammon N."/>
            <person name="Israni S."/>
            <person name="Dalin E."/>
            <person name="Tice H."/>
            <person name="Pitluck S."/>
            <person name="Chain P."/>
            <person name="Malfatti S."/>
            <person name="Shin M."/>
            <person name="Vergez L."/>
            <person name="Schmutz J."/>
            <person name="Larimer F."/>
            <person name="Land M."/>
            <person name="Hauser L."/>
            <person name="Pelletier D.A."/>
            <person name="Kyrpides N."/>
            <person name="Kim E."/>
            <person name="Harwood C.S."/>
            <person name="Oda Y."/>
            <person name="Richardson P."/>
        </authorList>
    </citation>
    <scope>NUCLEOTIDE SEQUENCE [LARGE SCALE GENOMIC DNA]</scope>
    <source>
        <strain evidence="1">BisA53</strain>
    </source>
</reference>
<gene>
    <name evidence="1" type="ordered locus">RPE_2834</name>
</gene>
<proteinExistence type="predicted"/>
<dbReference type="AlphaFoldDB" id="Q07MR3"/>
<evidence type="ECO:0000313" key="1">
    <source>
        <dbReference type="EMBL" id="ABJ06771.1"/>
    </source>
</evidence>
<accession>Q07MR3</accession>
<dbReference type="STRING" id="316055.RPE_2834"/>
<name>Q07MR3_RHOP5</name>